<evidence type="ECO:0000313" key="1">
    <source>
        <dbReference type="EMBL" id="CAG5075347.1"/>
    </source>
</evidence>
<organism evidence="1 2">
    <name type="scientific">Cotesia congregata</name>
    <name type="common">Parasitoid wasp</name>
    <name type="synonym">Apanteles congregatus</name>
    <dbReference type="NCBI Taxonomy" id="51543"/>
    <lineage>
        <taxon>Eukaryota</taxon>
        <taxon>Metazoa</taxon>
        <taxon>Ecdysozoa</taxon>
        <taxon>Arthropoda</taxon>
        <taxon>Hexapoda</taxon>
        <taxon>Insecta</taxon>
        <taxon>Pterygota</taxon>
        <taxon>Neoptera</taxon>
        <taxon>Endopterygota</taxon>
        <taxon>Hymenoptera</taxon>
        <taxon>Apocrita</taxon>
        <taxon>Ichneumonoidea</taxon>
        <taxon>Braconidae</taxon>
        <taxon>Microgastrinae</taxon>
        <taxon>Cotesia</taxon>
    </lineage>
</organism>
<dbReference type="Proteomes" id="UP000786811">
    <property type="component" value="Unassembled WGS sequence"/>
</dbReference>
<gene>
    <name evidence="1" type="ORF">HICCMSTLAB_LOCUS1501</name>
</gene>
<dbReference type="OrthoDB" id="8184047at2759"/>
<accession>A0A8J2EK29</accession>
<proteinExistence type="predicted"/>
<comment type="caution">
    <text evidence="1">The sequence shown here is derived from an EMBL/GenBank/DDBJ whole genome shotgun (WGS) entry which is preliminary data.</text>
</comment>
<protein>
    <submittedName>
        <fullName evidence="1">Uncharacterized protein</fullName>
    </submittedName>
</protein>
<dbReference type="EMBL" id="CAJNRD030001116">
    <property type="protein sequence ID" value="CAG5075347.1"/>
    <property type="molecule type" value="Genomic_DNA"/>
</dbReference>
<dbReference type="AlphaFoldDB" id="A0A8J2EK29"/>
<evidence type="ECO:0000313" key="2">
    <source>
        <dbReference type="Proteomes" id="UP000786811"/>
    </source>
</evidence>
<dbReference type="PANTHER" id="PTHR46579:SF1">
    <property type="entry name" value="F5_8 TYPE C DOMAIN-CONTAINING PROTEIN"/>
    <property type="match status" value="1"/>
</dbReference>
<reference evidence="1" key="1">
    <citation type="submission" date="2021-04" db="EMBL/GenBank/DDBJ databases">
        <authorList>
            <person name="Chebbi M.A.C M."/>
        </authorList>
    </citation>
    <scope>NUCLEOTIDE SEQUENCE</scope>
</reference>
<sequence length="401" mass="46257">MPRRNFFLNSQRTAHTHIYRYVEDFQLRTSQDSLRHAAIALQTNEPYMGVKGPCAFSSIMPDFITGSAIDRMHNIDGGVVKELLSLWFQSQYSAERFSLVQVKDAINERLISIKPPRFVHKMPRSVDELISHGKASEFKAWLFYYSLPILSGIMDPVFFSHYCLLVLGITLLNTNTVTNENIDVASNLLFKFVLTTSHLQSLTMQKYLEELPEGPIRTFCSTRKYGVKICEKLSSSCYSVGTYKNFRNNILPDIVQQTINNFLPIKTIQYYLRLLKNSKLYISQQYTRALQTQSSTVLYKHEGNYNFGSVYCFLKILKCQCDDRCQCTETHYAVIQEFSSERIFNALDNDNTAYDIFHLYKCSKRDSFILIPVASLITVCIEMIISDDTYVGIPINSRENE</sequence>
<dbReference type="PANTHER" id="PTHR46579">
    <property type="entry name" value="F5/8 TYPE C DOMAIN-CONTAINING PROTEIN-RELATED"/>
    <property type="match status" value="1"/>
</dbReference>
<keyword evidence="2" id="KW-1185">Reference proteome</keyword>
<name>A0A8J2EK29_COTCN</name>